<organism evidence="2 3">
    <name type="scientific">Pseudoalteromonas piscicida</name>
    <dbReference type="NCBI Taxonomy" id="43662"/>
    <lineage>
        <taxon>Bacteria</taxon>
        <taxon>Pseudomonadati</taxon>
        <taxon>Pseudomonadota</taxon>
        <taxon>Gammaproteobacteria</taxon>
        <taxon>Alteromonadales</taxon>
        <taxon>Pseudoalteromonadaceae</taxon>
        <taxon>Pseudoalteromonas</taxon>
    </lineage>
</organism>
<keyword evidence="1" id="KW-0812">Transmembrane</keyword>
<sequence length="338" mass="39030">MKKIEEMTQEELEEIIKEGDKRRERYYQEEASEAEKKELEEMQRYSERRLKYIREGNFYDALSKDYLHNQSYKERLAKAEELNGCKFKEANATHLISALSVGAVATFGAIASALGLLGLLIILIGAGLLLIFHESEIEAWLNACPWSKNRQQKYIDDSNKCSAVRASTWQHKMENALTDFYSMLYSPAINIQRFLSVFKVQISAPLTNELEGFSARFYWSKEGDDKIQEINHHQLAKLSSGWKLYPNRTGYYFEFTEGRLCELLNLEVGSSIELIIEVESYPNGKGKKVIESATELYSLPTVVTKKDDGYLIANGVRYIKKLSRLNQKFRFPERPPIR</sequence>
<evidence type="ECO:0000256" key="1">
    <source>
        <dbReference type="SAM" id="Phobius"/>
    </source>
</evidence>
<dbReference type="RefSeq" id="WP_096040869.1">
    <property type="nucleotide sequence ID" value="NZ_CP011924.1"/>
</dbReference>
<gene>
    <name evidence="2" type="ORF">PPIS_a1239</name>
</gene>
<proteinExistence type="predicted"/>
<evidence type="ECO:0000313" key="3">
    <source>
        <dbReference type="Proteomes" id="UP000016521"/>
    </source>
</evidence>
<keyword evidence="1" id="KW-1133">Transmembrane helix</keyword>
<protein>
    <submittedName>
        <fullName evidence="2">Uncharacterized protein</fullName>
    </submittedName>
</protein>
<dbReference type="Proteomes" id="UP000016521">
    <property type="component" value="Chromosome I"/>
</dbReference>
<name>A0ABN5C9Y9_PSEO7</name>
<dbReference type="EMBL" id="CP011924">
    <property type="protein sequence ID" value="ATD06393.1"/>
    <property type="molecule type" value="Genomic_DNA"/>
</dbReference>
<feature type="transmembrane region" description="Helical" evidence="1">
    <location>
        <begin position="104"/>
        <end position="132"/>
    </location>
</feature>
<keyword evidence="3" id="KW-1185">Reference proteome</keyword>
<evidence type="ECO:0000313" key="2">
    <source>
        <dbReference type="EMBL" id="ATD06393.1"/>
    </source>
</evidence>
<accession>A0ABN5C9Y9</accession>
<keyword evidence="1" id="KW-0472">Membrane</keyword>
<reference evidence="2 3" key="1">
    <citation type="submission" date="2015-06" db="EMBL/GenBank/DDBJ databases">
        <authorList>
            <person name="Xie B.-B."/>
            <person name="Rong J.-C."/>
            <person name="Qin Q.-L."/>
            <person name="Zhang Y.-Z."/>
        </authorList>
    </citation>
    <scope>NUCLEOTIDE SEQUENCE [LARGE SCALE GENOMIC DNA]</scope>
    <source>
        <strain evidence="2 3">JCM 20779</strain>
    </source>
</reference>